<dbReference type="Pfam" id="PF18443">
    <property type="entry name" value="Tli4_N"/>
    <property type="match status" value="1"/>
</dbReference>
<dbReference type="OrthoDB" id="8722129at2"/>
<evidence type="ECO:0000313" key="3">
    <source>
        <dbReference type="EMBL" id="SAL17027.1"/>
    </source>
</evidence>
<organism evidence="3 4">
    <name type="scientific">Caballeronia udeis</name>
    <dbReference type="NCBI Taxonomy" id="1232866"/>
    <lineage>
        <taxon>Bacteria</taxon>
        <taxon>Pseudomonadati</taxon>
        <taxon>Pseudomonadota</taxon>
        <taxon>Betaproteobacteria</taxon>
        <taxon>Burkholderiales</taxon>
        <taxon>Burkholderiaceae</taxon>
        <taxon>Caballeronia</taxon>
    </lineage>
</organism>
<dbReference type="InterPro" id="IPR041290">
    <property type="entry name" value="Tli4_C"/>
</dbReference>
<dbReference type="Proteomes" id="UP000054683">
    <property type="component" value="Unassembled WGS sequence"/>
</dbReference>
<dbReference type="InterPro" id="IPR040761">
    <property type="entry name" value="Tli4_N"/>
</dbReference>
<name>A0A158FBA1_9BURK</name>
<protein>
    <recommendedName>
        <fullName evidence="5">Tle cognate immunity protein 4 C-terminal domain-containing protein</fullName>
    </recommendedName>
</protein>
<accession>A0A158FBA1</accession>
<evidence type="ECO:0000259" key="1">
    <source>
        <dbReference type="Pfam" id="PF18426"/>
    </source>
</evidence>
<dbReference type="AlphaFoldDB" id="A0A158FBA1"/>
<proteinExistence type="predicted"/>
<dbReference type="EMBL" id="FCOK02000004">
    <property type="protein sequence ID" value="SAL17027.1"/>
    <property type="molecule type" value="Genomic_DNA"/>
</dbReference>
<feature type="domain" description="Tle cognate immunity protein 4 N-terminal" evidence="2">
    <location>
        <begin position="13"/>
        <end position="158"/>
    </location>
</feature>
<gene>
    <name evidence="3" type="ORF">AWB69_00900</name>
</gene>
<reference evidence="3 4" key="1">
    <citation type="submission" date="2016-01" db="EMBL/GenBank/DDBJ databases">
        <authorList>
            <person name="Oliw E.H."/>
        </authorList>
    </citation>
    <scope>NUCLEOTIDE SEQUENCE [LARGE SCALE GENOMIC DNA]</scope>
    <source>
        <strain evidence="3">LMG 27134</strain>
    </source>
</reference>
<dbReference type="RefSeq" id="WP_062082583.1">
    <property type="nucleotide sequence ID" value="NZ_FCOK02000004.1"/>
</dbReference>
<dbReference type="Pfam" id="PF18426">
    <property type="entry name" value="Tli4_C"/>
    <property type="match status" value="1"/>
</dbReference>
<evidence type="ECO:0000313" key="4">
    <source>
        <dbReference type="Proteomes" id="UP000054683"/>
    </source>
</evidence>
<sequence>MTTIDPINVELTSRCIGRFVVSIPTRASTSGRAKIQGVEFDAQPMSQELSEKFLDNRENSIRKTKSKYKYLYAEGEAGLKGSKYFISLGDPNSLSDGTRLIEAYKWDRGYLIKLWTNAFDWTNSVFKEHPLYKNNPIKSNVQEKTQALVAMLARVRGRPDNETPSEPGVCFLGGFLPGGATDSERVQNFFVLQDHPDVTINVTADSGIKETDSLLQRGQEIERMLNATPGGRTLRKGVVSLQGALPAEEWLISGTMPRGVLGNIFNLEGNSLTGSALTPLVTLNLHNGGTSPNTKLDAEQSHASISENEAIALWDVVSRTLRPRPNGF</sequence>
<evidence type="ECO:0000259" key="2">
    <source>
        <dbReference type="Pfam" id="PF18443"/>
    </source>
</evidence>
<evidence type="ECO:0008006" key="5">
    <source>
        <dbReference type="Google" id="ProtNLM"/>
    </source>
</evidence>
<feature type="domain" description="Tle cognate immunity protein 4 C-terminal" evidence="1">
    <location>
        <begin position="162"/>
        <end position="326"/>
    </location>
</feature>